<evidence type="ECO:0000256" key="2">
    <source>
        <dbReference type="ARBA" id="ARBA00022448"/>
    </source>
</evidence>
<dbReference type="PANTHER" id="PTHR30290:SF9">
    <property type="entry name" value="OLIGOPEPTIDE-BINDING PROTEIN APPA"/>
    <property type="match status" value="1"/>
</dbReference>
<feature type="non-terminal residue" evidence="6">
    <location>
        <position position="1"/>
    </location>
</feature>
<organism evidence="6">
    <name type="scientific">marine sediment metagenome</name>
    <dbReference type="NCBI Taxonomy" id="412755"/>
    <lineage>
        <taxon>unclassified sequences</taxon>
        <taxon>metagenomes</taxon>
        <taxon>ecological metagenomes</taxon>
    </lineage>
</organism>
<name>A0A0F9HSH3_9ZZZZ</name>
<keyword evidence="4" id="KW-0472">Membrane</keyword>
<sequence>SEFNMEMEKKNIAIIILAVVLAASGIGNVMLAINLGLVELEPAEIKTVVILKGGGPATLDPVTTWDYDSFDVQLQVLEGLVTYNLSNHPTYEIIPQLATSWGWNAAKDSIWFDLRRGVTFHDGTPFNAEAVKWNFDRVQHFINVTGDLVANGTSDLAFPSSLYYDSAGTTPIMNDTVVNSEYNVTVNLNFPFVMFLDLLTFEATTIVSPASTPKYSYIQIDGDLVGTGPYVYDSYTADTEVRFHRNEDYWAPLPYFEELVFSIIKDGIARNIAGLAREGDFIQGVSSEMLPTFNSSIYHTVFQLAEADLLYGYLEFNTQKLNSTWRDALSHAINYTYIIEEILYPAVRAPPAVPSGMPGHNASVVLPVMDITRAREAMQRMGFGAAWDSTFPGGANEADWLAASFAFDTWGAALDLNHHDGSTSNQRVNTLLAANFALIGVDTDTTLRTWSEYLATGQFSPDDMDLSMVYWGPDYLDAFNMLDPLLNNASASNFAQLDDQKVLDWLALAAVTANATARQQIYMKIQSYLFDARLPERYGQFPHAPLIAGTAIDVHDVTLNGVTYNVLGRLIVYTMYKGNQSAV</sequence>
<keyword evidence="2" id="KW-0813">Transport</keyword>
<dbReference type="InterPro" id="IPR039424">
    <property type="entry name" value="SBP_5"/>
</dbReference>
<dbReference type="AlphaFoldDB" id="A0A0F9HSH3"/>
<dbReference type="SUPFAM" id="SSF53850">
    <property type="entry name" value="Periplasmic binding protein-like II"/>
    <property type="match status" value="1"/>
</dbReference>
<dbReference type="Gene3D" id="3.10.105.10">
    <property type="entry name" value="Dipeptide-binding Protein, Domain 3"/>
    <property type="match status" value="1"/>
</dbReference>
<evidence type="ECO:0000313" key="6">
    <source>
        <dbReference type="EMBL" id="KKL78072.1"/>
    </source>
</evidence>
<accession>A0A0F9HSH3</accession>
<evidence type="ECO:0000256" key="4">
    <source>
        <dbReference type="SAM" id="Phobius"/>
    </source>
</evidence>
<keyword evidence="4" id="KW-0812">Transmembrane</keyword>
<dbReference type="GO" id="GO:0042597">
    <property type="term" value="C:periplasmic space"/>
    <property type="evidence" value="ECO:0007669"/>
    <property type="project" value="UniProtKB-ARBA"/>
</dbReference>
<evidence type="ECO:0000256" key="3">
    <source>
        <dbReference type="ARBA" id="ARBA00022729"/>
    </source>
</evidence>
<keyword evidence="3" id="KW-0732">Signal</keyword>
<feature type="transmembrane region" description="Helical" evidence="4">
    <location>
        <begin position="12"/>
        <end position="37"/>
    </location>
</feature>
<dbReference type="EMBL" id="LAZR01023568">
    <property type="protein sequence ID" value="KKL78072.1"/>
    <property type="molecule type" value="Genomic_DNA"/>
</dbReference>
<evidence type="ECO:0000256" key="1">
    <source>
        <dbReference type="ARBA" id="ARBA00005695"/>
    </source>
</evidence>
<protein>
    <recommendedName>
        <fullName evidence="5">Solute-binding protein family 5 domain-containing protein</fullName>
    </recommendedName>
</protein>
<proteinExistence type="inferred from homology"/>
<dbReference type="InterPro" id="IPR000914">
    <property type="entry name" value="SBP_5_dom"/>
</dbReference>
<feature type="domain" description="Solute-binding protein family 5" evidence="5">
    <location>
        <begin position="92"/>
        <end position="491"/>
    </location>
</feature>
<comment type="similarity">
    <text evidence="1">Belongs to the bacterial solute-binding protein 5 family.</text>
</comment>
<dbReference type="GO" id="GO:0043190">
    <property type="term" value="C:ATP-binding cassette (ABC) transporter complex"/>
    <property type="evidence" value="ECO:0007669"/>
    <property type="project" value="InterPro"/>
</dbReference>
<reference evidence="6" key="1">
    <citation type="journal article" date="2015" name="Nature">
        <title>Complex archaea that bridge the gap between prokaryotes and eukaryotes.</title>
        <authorList>
            <person name="Spang A."/>
            <person name="Saw J.H."/>
            <person name="Jorgensen S.L."/>
            <person name="Zaremba-Niedzwiedzka K."/>
            <person name="Martijn J."/>
            <person name="Lind A.E."/>
            <person name="van Eijk R."/>
            <person name="Schleper C."/>
            <person name="Guy L."/>
            <person name="Ettema T.J."/>
        </authorList>
    </citation>
    <scope>NUCLEOTIDE SEQUENCE</scope>
</reference>
<dbReference type="InterPro" id="IPR030678">
    <property type="entry name" value="Peptide/Ni-bd"/>
</dbReference>
<dbReference type="Pfam" id="PF00496">
    <property type="entry name" value="SBP_bac_5"/>
    <property type="match status" value="1"/>
</dbReference>
<comment type="caution">
    <text evidence="6">The sequence shown here is derived from an EMBL/GenBank/DDBJ whole genome shotgun (WGS) entry which is preliminary data.</text>
</comment>
<dbReference type="PANTHER" id="PTHR30290">
    <property type="entry name" value="PERIPLASMIC BINDING COMPONENT OF ABC TRANSPORTER"/>
    <property type="match status" value="1"/>
</dbReference>
<keyword evidence="4" id="KW-1133">Transmembrane helix</keyword>
<evidence type="ECO:0000259" key="5">
    <source>
        <dbReference type="Pfam" id="PF00496"/>
    </source>
</evidence>
<gene>
    <name evidence="6" type="ORF">LCGC14_2028490</name>
</gene>
<dbReference type="PIRSF" id="PIRSF002741">
    <property type="entry name" value="MppA"/>
    <property type="match status" value="1"/>
</dbReference>
<dbReference type="GO" id="GO:0015833">
    <property type="term" value="P:peptide transport"/>
    <property type="evidence" value="ECO:0007669"/>
    <property type="project" value="TreeGrafter"/>
</dbReference>
<dbReference type="Gene3D" id="3.40.190.10">
    <property type="entry name" value="Periplasmic binding protein-like II"/>
    <property type="match status" value="1"/>
</dbReference>
<dbReference type="GO" id="GO:1904680">
    <property type="term" value="F:peptide transmembrane transporter activity"/>
    <property type="evidence" value="ECO:0007669"/>
    <property type="project" value="TreeGrafter"/>
</dbReference>